<proteinExistence type="predicted"/>
<dbReference type="AlphaFoldDB" id="A0A172WRY4"/>
<evidence type="ECO:0008006" key="3">
    <source>
        <dbReference type="Google" id="ProtNLM"/>
    </source>
</evidence>
<gene>
    <name evidence="1" type="ORF">PS273GM_13265</name>
</gene>
<dbReference type="OrthoDB" id="7033777at2"/>
<dbReference type="EMBL" id="CP015641">
    <property type="protein sequence ID" value="ANF26045.1"/>
    <property type="molecule type" value="Genomic_DNA"/>
</dbReference>
<name>A0A172WRY4_STUST</name>
<sequence length="785" mass="82347">MTFNTGNNVPSTDPRDLYDNAENLDKLVNGADPFYADRKGVLRESWAGMENTFDTSQEGRENAFTLSQADKESRFQAFLVSSGYVGKGDYAANVVLAERNEYVFVSAATTGTTAGLYFPTGTAAVPLTLTGDWATDLPNLSLREEDVLRQELSNITQGSDLVARAGVVRGSISELAEVPTNKRQAVLVQSYHADLGIGGGTFYWDASRAKAEHDGGRVISPTVPWGALADFLNGVGETDAAGSGCWVLQAERVSLTQYGARAATGIDDAASIRAAMASGEPLEFGDLTYEYSSVIDLALTSRIDWSASGATLRYMGVDVQSCLKLTVPAFKHQISGRIVSDAQEASHTGWFFESTASGAINVSPDLVAVQLTAINVRRHTLGLSYGDGILIVGGFHRVYLERPHVFNARLTAGANDPGVFGIFGISVTRSADGESRYVDIVEPHVENIFSDDPANYSDQDGIRLFSSISAATEATHNVWGGTVKNVRNRSVKHQGQSGIISGLRIIKEAAVVNGGVAGVGPNDWDIEAQQSGVTIRDIHFTYTGFGSRGVARWVGNTEAGRTVANGTISGIRGEITGTSIFGIVFVTDQAASLGCSVSDVNVVGPSDYLVGHQATGTGVPTLSLTNISGQPTIAGVWEVGNGIGYVLAANVANTGGASVPLMSAVSGSQDRRLQAVNSPGWTDSPSVTSKTGVVADAGLLQIAPSGVGSSGGIVLISAGFDRAATCLACFDDTGVTILQQTAARFVAGDTTEPASGDFRLYFSGGKLNIRNRFGATRNITANLVG</sequence>
<evidence type="ECO:0000313" key="1">
    <source>
        <dbReference type="EMBL" id="ANF26045.1"/>
    </source>
</evidence>
<accession>A0A172WRY4</accession>
<reference evidence="1 2" key="1">
    <citation type="submission" date="2016-05" db="EMBL/GenBank/DDBJ databases">
        <title>Genome sequence of Pseudomonas stutzeri 273 and identification of the exopolysaccharide biosynthesis locus.</title>
        <authorList>
            <person name="Wu S."/>
            <person name="Sun C."/>
        </authorList>
    </citation>
    <scope>NUCLEOTIDE SEQUENCE [LARGE SCALE GENOMIC DNA]</scope>
    <source>
        <strain evidence="1 2">273</strain>
    </source>
</reference>
<dbReference type="RefSeq" id="WP_064481618.1">
    <property type="nucleotide sequence ID" value="NZ_CP015641.1"/>
</dbReference>
<evidence type="ECO:0000313" key="2">
    <source>
        <dbReference type="Proteomes" id="UP000077787"/>
    </source>
</evidence>
<organism evidence="1 2">
    <name type="scientific">Stutzerimonas stutzeri</name>
    <name type="common">Pseudomonas stutzeri</name>
    <dbReference type="NCBI Taxonomy" id="316"/>
    <lineage>
        <taxon>Bacteria</taxon>
        <taxon>Pseudomonadati</taxon>
        <taxon>Pseudomonadota</taxon>
        <taxon>Gammaproteobacteria</taxon>
        <taxon>Pseudomonadales</taxon>
        <taxon>Pseudomonadaceae</taxon>
        <taxon>Stutzerimonas</taxon>
    </lineage>
</organism>
<protein>
    <recommendedName>
        <fullName evidence="3">Tail spike TSP1/Gp66 N-terminal domain-containing protein</fullName>
    </recommendedName>
</protein>
<dbReference type="Proteomes" id="UP000077787">
    <property type="component" value="Chromosome"/>
</dbReference>